<gene>
    <name evidence="1" type="ORF">INT43_004984</name>
</gene>
<evidence type="ECO:0000313" key="1">
    <source>
        <dbReference type="EMBL" id="KAG2172442.1"/>
    </source>
</evidence>
<dbReference type="AlphaFoldDB" id="A0A8H7PEH2"/>
<dbReference type="Proteomes" id="UP000654370">
    <property type="component" value="Unassembled WGS sequence"/>
</dbReference>
<dbReference type="EMBL" id="JAEPQZ010000017">
    <property type="protein sequence ID" value="KAG2172442.1"/>
    <property type="molecule type" value="Genomic_DNA"/>
</dbReference>
<accession>A0A8H7PEH2</accession>
<evidence type="ECO:0000313" key="2">
    <source>
        <dbReference type="Proteomes" id="UP000654370"/>
    </source>
</evidence>
<keyword evidence="2" id="KW-1185">Reference proteome</keyword>
<reference evidence="1" key="1">
    <citation type="submission" date="2020-12" db="EMBL/GenBank/DDBJ databases">
        <title>Metabolic potential, ecology and presence of endohyphal bacteria is reflected in genomic diversity of Mucoromycotina.</title>
        <authorList>
            <person name="Muszewska A."/>
            <person name="Okrasinska A."/>
            <person name="Steczkiewicz K."/>
            <person name="Drgas O."/>
            <person name="Orlowska M."/>
            <person name="Perlinska-Lenart U."/>
            <person name="Aleksandrzak-Piekarczyk T."/>
            <person name="Szatraj K."/>
            <person name="Zielenkiewicz U."/>
            <person name="Pilsyk S."/>
            <person name="Malc E."/>
            <person name="Mieczkowski P."/>
            <person name="Kruszewska J.S."/>
            <person name="Biernat P."/>
            <person name="Pawlowska J."/>
        </authorList>
    </citation>
    <scope>NUCLEOTIDE SEQUENCE</scope>
    <source>
        <strain evidence="1">WA0000067209</strain>
    </source>
</reference>
<name>A0A8H7PEH2_MORIS</name>
<dbReference type="OrthoDB" id="5572730at2759"/>
<organism evidence="1 2">
    <name type="scientific">Mortierella isabellina</name>
    <name type="common">Filamentous fungus</name>
    <name type="synonym">Umbelopsis isabellina</name>
    <dbReference type="NCBI Taxonomy" id="91625"/>
    <lineage>
        <taxon>Eukaryota</taxon>
        <taxon>Fungi</taxon>
        <taxon>Fungi incertae sedis</taxon>
        <taxon>Mucoromycota</taxon>
        <taxon>Mucoromycotina</taxon>
        <taxon>Umbelopsidomycetes</taxon>
        <taxon>Umbelopsidales</taxon>
        <taxon>Umbelopsidaceae</taxon>
        <taxon>Umbelopsis</taxon>
    </lineage>
</organism>
<sequence>MELSDIQRERLHRAANIAANASWEGDISGLAFAMLRYAGLDIENGYLITSENHVSNGKPDIMVEVLVGRRKILIIECKKDTSHPTRSKQQLEGYMQDGVFPHGILMYPRNSIFFSLDIEEDDAEVQVGLTYNNVTDFEEMINAMAQMRIPELEAF</sequence>
<proteinExistence type="predicted"/>
<comment type="caution">
    <text evidence="1">The sequence shown here is derived from an EMBL/GenBank/DDBJ whole genome shotgun (WGS) entry which is preliminary data.</text>
</comment>
<protein>
    <submittedName>
        <fullName evidence="1">Uncharacterized protein</fullName>
    </submittedName>
</protein>